<gene>
    <name evidence="2" type="ORF">SAMN04487788_0612</name>
</gene>
<dbReference type="Gene3D" id="3.40.50.720">
    <property type="entry name" value="NAD(P)-binding Rossmann-like Domain"/>
    <property type="match status" value="1"/>
</dbReference>
<dbReference type="SUPFAM" id="SSF51735">
    <property type="entry name" value="NAD(P)-binding Rossmann-fold domains"/>
    <property type="match status" value="1"/>
</dbReference>
<dbReference type="InterPro" id="IPR016040">
    <property type="entry name" value="NAD(P)-bd_dom"/>
</dbReference>
<organism evidence="2 3">
    <name type="scientific">Microbacterium testaceum (strain StLB037)</name>
    <dbReference type="NCBI Taxonomy" id="979556"/>
    <lineage>
        <taxon>Bacteria</taxon>
        <taxon>Bacillati</taxon>
        <taxon>Actinomycetota</taxon>
        <taxon>Actinomycetes</taxon>
        <taxon>Micrococcales</taxon>
        <taxon>Microbacteriaceae</taxon>
        <taxon>Microbacterium</taxon>
    </lineage>
</organism>
<reference evidence="2 3" key="1">
    <citation type="submission" date="2016-10" db="EMBL/GenBank/DDBJ databases">
        <authorList>
            <person name="de Groot N.N."/>
        </authorList>
    </citation>
    <scope>NUCLEOTIDE SEQUENCE [LARGE SCALE GENOMIC DNA]</scope>
    <source>
        <strain evidence="2 3">StLB037</strain>
    </source>
</reference>
<evidence type="ECO:0000259" key="1">
    <source>
        <dbReference type="Pfam" id="PF13460"/>
    </source>
</evidence>
<dbReference type="PANTHER" id="PTHR15020:SF50">
    <property type="entry name" value="UPF0659 PROTEIN YMR090W"/>
    <property type="match status" value="1"/>
</dbReference>
<dbReference type="CDD" id="cd05243">
    <property type="entry name" value="SDR_a5"/>
    <property type="match status" value="1"/>
</dbReference>
<name>A0A1H0LLH1_MICTS</name>
<dbReference type="Pfam" id="PF13460">
    <property type="entry name" value="NAD_binding_10"/>
    <property type="match status" value="1"/>
</dbReference>
<dbReference type="PANTHER" id="PTHR15020">
    <property type="entry name" value="FLAVIN REDUCTASE-RELATED"/>
    <property type="match status" value="1"/>
</dbReference>
<accession>A0A1H0LLH1</accession>
<evidence type="ECO:0000313" key="3">
    <source>
        <dbReference type="Proteomes" id="UP000186456"/>
    </source>
</evidence>
<dbReference type="InterPro" id="IPR036291">
    <property type="entry name" value="NAD(P)-bd_dom_sf"/>
</dbReference>
<sequence>MRQSCDSAGRRIRQKSIDKEEDSDMERIVIVGGHGKVALHLARLLADRGDEATSVIRKAEQKADIEQAGGTPLVLDVENADVDEMAKAFSGADAVVWSAGAGGGSAERTYAVDRDAAQRAVDAASKAGIRRFVMVSWIGSTPDHGIDPDDSFFAYADAKLAADDHLRASDLDWTILGPGTLTTDEPTGRITTAPQGKAEVSRADVAAVAAAVLVQPATVGRFIRFGAGDTLIAEAIVADRADGGQA</sequence>
<feature type="domain" description="NAD(P)-binding" evidence="1">
    <location>
        <begin position="32"/>
        <end position="216"/>
    </location>
</feature>
<protein>
    <submittedName>
        <fullName evidence="2">NAD(P)H-binding</fullName>
    </submittedName>
</protein>
<dbReference type="Proteomes" id="UP000186456">
    <property type="component" value="Unassembled WGS sequence"/>
</dbReference>
<proteinExistence type="predicted"/>
<dbReference type="EMBL" id="FNJN01000001">
    <property type="protein sequence ID" value="SDO68935.1"/>
    <property type="molecule type" value="Genomic_DNA"/>
</dbReference>
<evidence type="ECO:0000313" key="2">
    <source>
        <dbReference type="EMBL" id="SDO68935.1"/>
    </source>
</evidence>
<dbReference type="AlphaFoldDB" id="A0A1H0LLH1"/>